<keyword evidence="7" id="KW-0067">ATP-binding</keyword>
<feature type="domain" description="Mur ligase C-terminal" evidence="11">
    <location>
        <begin position="408"/>
        <end position="539"/>
    </location>
</feature>
<gene>
    <name evidence="7" type="primary">murE</name>
    <name evidence="13" type="ORF">NMN56_025885</name>
</gene>
<evidence type="ECO:0000313" key="14">
    <source>
        <dbReference type="Proteomes" id="UP001214441"/>
    </source>
</evidence>
<accession>A0ABT7A1X1</accession>
<organism evidence="13 14">
    <name type="scientific">Streptomyces iconiensis</name>
    <dbReference type="NCBI Taxonomy" id="1384038"/>
    <lineage>
        <taxon>Bacteria</taxon>
        <taxon>Bacillati</taxon>
        <taxon>Actinomycetota</taxon>
        <taxon>Actinomycetes</taxon>
        <taxon>Kitasatosporales</taxon>
        <taxon>Streptomycetaceae</taxon>
        <taxon>Streptomyces</taxon>
    </lineage>
</organism>
<comment type="pathway">
    <text evidence="7 8">Cell wall biogenesis; peptidoglycan biosynthesis.</text>
</comment>
<comment type="caution">
    <text evidence="7">Lacks conserved residue(s) required for the propagation of feature annotation.</text>
</comment>
<comment type="similarity">
    <text evidence="1 7">Belongs to the MurCDEF family. MurE subfamily.</text>
</comment>
<feature type="domain" description="Mur ligase central" evidence="12">
    <location>
        <begin position="180"/>
        <end position="385"/>
    </location>
</feature>
<evidence type="ECO:0000256" key="4">
    <source>
        <dbReference type="ARBA" id="ARBA00022984"/>
    </source>
</evidence>
<dbReference type="GO" id="GO:0008765">
    <property type="term" value="F:UDP-N-acetylmuramoylalanyl-D-glutamate-2,6-diaminopimelate ligase activity"/>
    <property type="evidence" value="ECO:0007669"/>
    <property type="project" value="UniProtKB-EC"/>
</dbReference>
<dbReference type="Pfam" id="PF01225">
    <property type="entry name" value="Mur_ligase"/>
    <property type="match status" value="1"/>
</dbReference>
<dbReference type="InterPro" id="IPR013221">
    <property type="entry name" value="Mur_ligase_cen"/>
</dbReference>
<keyword evidence="7" id="KW-0547">Nucleotide-binding</keyword>
<keyword evidence="3 7" id="KW-0133">Cell shape</keyword>
<reference evidence="13 14" key="1">
    <citation type="submission" date="2023-05" db="EMBL/GenBank/DDBJ databases">
        <title>Streptantibioticus silvisoli sp. nov., acidotolerant actinomycetes 1 from pine litter.</title>
        <authorList>
            <person name="Swiecimska M."/>
            <person name="Golinska P."/>
            <person name="Sangal V."/>
            <person name="Wachnowicz B."/>
            <person name="Goodfellow M."/>
        </authorList>
    </citation>
    <scope>NUCLEOTIDE SEQUENCE [LARGE SCALE GENOMIC DNA]</scope>
    <source>
        <strain evidence="13 14">DSM 42109</strain>
    </source>
</reference>
<feature type="modified residue" description="N6-carboxylysine" evidence="7">
    <location>
        <position position="295"/>
    </location>
</feature>
<feature type="compositionally biased region" description="Low complexity" evidence="9">
    <location>
        <begin position="24"/>
        <end position="33"/>
    </location>
</feature>
<evidence type="ECO:0000256" key="3">
    <source>
        <dbReference type="ARBA" id="ARBA00022960"/>
    </source>
</evidence>
<evidence type="ECO:0000259" key="10">
    <source>
        <dbReference type="Pfam" id="PF01225"/>
    </source>
</evidence>
<dbReference type="EC" id="6.3.2.13" evidence="7"/>
<dbReference type="HAMAP" id="MF_00208">
    <property type="entry name" value="MurE"/>
    <property type="match status" value="1"/>
</dbReference>
<dbReference type="SUPFAM" id="SSF63418">
    <property type="entry name" value="MurE/MurF N-terminal domain"/>
    <property type="match status" value="1"/>
</dbReference>
<evidence type="ECO:0000256" key="6">
    <source>
        <dbReference type="ARBA" id="ARBA00023316"/>
    </source>
</evidence>
<keyword evidence="6 7" id="KW-0961">Cell wall biogenesis/degradation</keyword>
<feature type="domain" description="Mur ligase N-terminal catalytic" evidence="10">
    <location>
        <begin position="93"/>
        <end position="167"/>
    </location>
</feature>
<dbReference type="SUPFAM" id="SSF53244">
    <property type="entry name" value="MurD-like peptide ligases, peptide-binding domain"/>
    <property type="match status" value="1"/>
</dbReference>
<evidence type="ECO:0000256" key="7">
    <source>
        <dbReference type="HAMAP-Rule" id="MF_00208"/>
    </source>
</evidence>
<dbReference type="InterPro" id="IPR005761">
    <property type="entry name" value="UDP-N-AcMur-Glu-dNH2Pim_ligase"/>
</dbReference>
<dbReference type="Gene3D" id="3.40.1390.10">
    <property type="entry name" value="MurE/MurF, N-terminal domain"/>
    <property type="match status" value="1"/>
</dbReference>
<evidence type="ECO:0000259" key="12">
    <source>
        <dbReference type="Pfam" id="PF08245"/>
    </source>
</evidence>
<keyword evidence="7" id="KW-0963">Cytoplasm</keyword>
<comment type="function">
    <text evidence="7">Catalyzes the addition of meso-diaminopimelic acid to the nucleotide precursor UDP-N-acetylmuramoyl-L-alanyl-D-glutamate (UMAG) in the biosynthesis of bacterial cell-wall peptidoglycan.</text>
</comment>
<dbReference type="Pfam" id="PF08245">
    <property type="entry name" value="Mur_ligase_M"/>
    <property type="match status" value="1"/>
</dbReference>
<keyword evidence="14" id="KW-1185">Reference proteome</keyword>
<feature type="region of interest" description="Disordered" evidence="9">
    <location>
        <begin position="1"/>
        <end position="59"/>
    </location>
</feature>
<comment type="caution">
    <text evidence="13">The sequence shown here is derived from an EMBL/GenBank/DDBJ whole genome shotgun (WGS) entry which is preliminary data.</text>
</comment>
<proteinExistence type="inferred from homology"/>
<feature type="binding site" evidence="7">
    <location>
        <position position="263"/>
    </location>
    <ligand>
        <name>UDP-N-acetyl-alpha-D-muramoyl-L-alanyl-D-glutamate</name>
        <dbReference type="ChEBI" id="CHEBI:83900"/>
    </ligand>
</feature>
<dbReference type="NCBIfam" id="TIGR01085">
    <property type="entry name" value="murE"/>
    <property type="match status" value="1"/>
</dbReference>
<comment type="PTM">
    <text evidence="7">Carboxylation is probably crucial for Mg(2+) binding and, consequently, for the gamma-phosphate positioning of ATP.</text>
</comment>
<name>A0ABT7A1X1_9ACTN</name>
<feature type="compositionally biased region" description="Basic and acidic residues" evidence="9">
    <location>
        <begin position="583"/>
        <end position="592"/>
    </location>
</feature>
<feature type="binding site" evidence="7">
    <location>
        <position position="457"/>
    </location>
    <ligand>
        <name>meso-2,6-diaminopimelate</name>
        <dbReference type="ChEBI" id="CHEBI:57791"/>
    </ligand>
</feature>
<sequence length="592" mass="61719">MCHVRTITDDGCNPKAPPPPPRPSLRGAGAPPGTLTAVPQADQTSPESFPGPPRPARVTPVPLAELARRLDADAAEAPEALLSGGPADTAYATGITHDSRAVRPGDIYAALPGARLHGADFVAQAQSLGAVAVLTDPGGTERAEATGLPVLAVPDPRGRMGELAATVYGVPGDALLQIGITGTSGKTTTAYLVDGGLRRAAEKDGALTGLIGTVESRIGDERIKSERTTPEATDLQALFAVMRERGVRAVSMEVSSHALVLGRVDGCVFDIAVFNNLSPEHLDFHPDMEDYFQAKRQLFTRARSRAGVVNFDDEYGFRLISESEVPVTTFSAEGHPDADWRAENVEVGPLGSTFTAVGPGGQSVPASAPLAGPFNVANALAALTALVAAGLDPYTAADGIGAVPGVPGRLERVDAGQDYLAVVDYAHKPDAVESVLYAIRKVTEGQVHAVLGCGGDRDPHKRTAMGAALARLSDTAVLTSDNPRSEDPLAILATMLGGAAEVPTHERGTVLVEEDRAEAIKAAVARADPGDTVLVLGKGHEQGQDIAGVIRPFDDNDVLRTAIRERAAVHEQHGSTTFPAAETPHRTDIQNR</sequence>
<evidence type="ECO:0000313" key="13">
    <source>
        <dbReference type="EMBL" id="MDJ1135335.1"/>
    </source>
</evidence>
<feature type="binding site" evidence="7">
    <location>
        <position position="541"/>
    </location>
    <ligand>
        <name>meso-2,6-diaminopimelate</name>
        <dbReference type="ChEBI" id="CHEBI:57791"/>
    </ligand>
</feature>
<dbReference type="PANTHER" id="PTHR23135">
    <property type="entry name" value="MUR LIGASE FAMILY MEMBER"/>
    <property type="match status" value="1"/>
</dbReference>
<feature type="binding site" evidence="7">
    <location>
        <begin position="228"/>
        <end position="229"/>
    </location>
    <ligand>
        <name>UDP-N-acetyl-alpha-D-muramoyl-L-alanyl-D-glutamate</name>
        <dbReference type="ChEBI" id="CHEBI:83900"/>
    </ligand>
</feature>
<evidence type="ECO:0000259" key="11">
    <source>
        <dbReference type="Pfam" id="PF02875"/>
    </source>
</evidence>
<feature type="binding site" evidence="7">
    <location>
        <position position="99"/>
    </location>
    <ligand>
        <name>UDP-N-acetyl-alpha-D-muramoyl-L-alanyl-D-glutamate</name>
        <dbReference type="ChEBI" id="CHEBI:83900"/>
    </ligand>
</feature>
<dbReference type="InterPro" id="IPR035911">
    <property type="entry name" value="MurE/MurF_N"/>
</dbReference>
<keyword evidence="2 7" id="KW-0132">Cell division</keyword>
<feature type="binding site" evidence="7">
    <location>
        <position position="255"/>
    </location>
    <ligand>
        <name>UDP-N-acetyl-alpha-D-muramoyl-L-alanyl-D-glutamate</name>
        <dbReference type="ChEBI" id="CHEBI:83900"/>
    </ligand>
</feature>
<dbReference type="EMBL" id="JANCPR020000028">
    <property type="protein sequence ID" value="MDJ1135335.1"/>
    <property type="molecule type" value="Genomic_DNA"/>
</dbReference>
<evidence type="ECO:0000256" key="1">
    <source>
        <dbReference type="ARBA" id="ARBA00005898"/>
    </source>
</evidence>
<dbReference type="InterPro" id="IPR004101">
    <property type="entry name" value="Mur_ligase_C"/>
</dbReference>
<feature type="binding site" evidence="7">
    <location>
        <begin position="182"/>
        <end position="188"/>
    </location>
    <ligand>
        <name>ATP</name>
        <dbReference type="ChEBI" id="CHEBI:30616"/>
    </ligand>
</feature>
<keyword evidence="4 7" id="KW-0573">Peptidoglycan synthesis</keyword>
<protein>
    <recommendedName>
        <fullName evidence="7">UDP-N-acetylmuramoyl-L-alanyl-D-glutamate--2,6-diaminopimelate ligase</fullName>
        <ecNumber evidence="7">6.3.2.13</ecNumber>
    </recommendedName>
    <alternativeName>
        <fullName evidence="7">Meso-A2pm-adding enzyme</fullName>
    </alternativeName>
    <alternativeName>
        <fullName evidence="7">Meso-diaminopimelate-adding enzyme</fullName>
    </alternativeName>
    <alternativeName>
        <fullName evidence="7">UDP-MurNAc-L-Ala-D-Glu:meso-diaminopimelate ligase</fullName>
    </alternativeName>
    <alternativeName>
        <fullName evidence="7">UDP-MurNAc-tripeptide synthetase</fullName>
    </alternativeName>
    <alternativeName>
        <fullName evidence="7">UDP-N-acetylmuramyl-tripeptide synthetase</fullName>
    </alternativeName>
</protein>
<keyword evidence="5 7" id="KW-0131">Cell cycle</keyword>
<feature type="binding site" evidence="7">
    <location>
        <position position="537"/>
    </location>
    <ligand>
        <name>meso-2,6-diaminopimelate</name>
        <dbReference type="ChEBI" id="CHEBI:57791"/>
    </ligand>
</feature>
<feature type="binding site" evidence="7">
    <location>
        <begin position="481"/>
        <end position="484"/>
    </location>
    <ligand>
        <name>meso-2,6-diaminopimelate</name>
        <dbReference type="ChEBI" id="CHEBI:57791"/>
    </ligand>
</feature>
<dbReference type="Gene3D" id="3.90.190.20">
    <property type="entry name" value="Mur ligase, C-terminal domain"/>
    <property type="match status" value="1"/>
</dbReference>
<dbReference type="InterPro" id="IPR036565">
    <property type="entry name" value="Mur-like_cat_sf"/>
</dbReference>
<comment type="subcellular location">
    <subcellularLocation>
        <location evidence="7 8">Cytoplasm</location>
    </subcellularLocation>
</comment>
<evidence type="ECO:0000256" key="9">
    <source>
        <dbReference type="SAM" id="MobiDB-lite"/>
    </source>
</evidence>
<dbReference type="Gene3D" id="3.40.1190.10">
    <property type="entry name" value="Mur-like, catalytic domain"/>
    <property type="match status" value="1"/>
</dbReference>
<dbReference type="SUPFAM" id="SSF53623">
    <property type="entry name" value="MurD-like peptide ligases, catalytic domain"/>
    <property type="match status" value="1"/>
</dbReference>
<dbReference type="PANTHER" id="PTHR23135:SF4">
    <property type="entry name" value="UDP-N-ACETYLMURAMOYL-L-ALANYL-D-GLUTAMATE--2,6-DIAMINOPIMELATE LIGASE MURE HOMOLOG, CHLOROPLASTIC"/>
    <property type="match status" value="1"/>
</dbReference>
<dbReference type="InterPro" id="IPR036615">
    <property type="entry name" value="Mur_ligase_C_dom_sf"/>
</dbReference>
<dbReference type="Pfam" id="PF02875">
    <property type="entry name" value="Mur_ligase_C"/>
    <property type="match status" value="1"/>
</dbReference>
<dbReference type="NCBIfam" id="NF001124">
    <property type="entry name" value="PRK00139.1-2"/>
    <property type="match status" value="1"/>
</dbReference>
<feature type="short sequence motif" description="Meso-diaminopimelate recognition motif" evidence="7">
    <location>
        <begin position="481"/>
        <end position="484"/>
    </location>
</feature>
<keyword evidence="7 13" id="KW-0436">Ligase</keyword>
<dbReference type="Proteomes" id="UP001214441">
    <property type="component" value="Unassembled WGS sequence"/>
</dbReference>
<dbReference type="NCBIfam" id="NF001126">
    <property type="entry name" value="PRK00139.1-4"/>
    <property type="match status" value="1"/>
</dbReference>
<evidence type="ECO:0000256" key="2">
    <source>
        <dbReference type="ARBA" id="ARBA00022618"/>
    </source>
</evidence>
<keyword evidence="7" id="KW-0460">Magnesium</keyword>
<evidence type="ECO:0000256" key="8">
    <source>
        <dbReference type="RuleBase" id="RU004135"/>
    </source>
</evidence>
<comment type="catalytic activity">
    <reaction evidence="7">
        <text>UDP-N-acetyl-alpha-D-muramoyl-L-alanyl-D-glutamate + meso-2,6-diaminopimelate + ATP = UDP-N-acetyl-alpha-D-muramoyl-L-alanyl-gamma-D-glutamyl-meso-2,6-diaminopimelate + ADP + phosphate + H(+)</text>
        <dbReference type="Rhea" id="RHEA:23676"/>
        <dbReference type="ChEBI" id="CHEBI:15378"/>
        <dbReference type="ChEBI" id="CHEBI:30616"/>
        <dbReference type="ChEBI" id="CHEBI:43474"/>
        <dbReference type="ChEBI" id="CHEBI:57791"/>
        <dbReference type="ChEBI" id="CHEBI:83900"/>
        <dbReference type="ChEBI" id="CHEBI:83905"/>
        <dbReference type="ChEBI" id="CHEBI:456216"/>
        <dbReference type="EC" id="6.3.2.13"/>
    </reaction>
</comment>
<comment type="cofactor">
    <cofactor evidence="7">
        <name>Mg(2+)</name>
        <dbReference type="ChEBI" id="CHEBI:18420"/>
    </cofactor>
</comment>
<evidence type="ECO:0000256" key="5">
    <source>
        <dbReference type="ARBA" id="ARBA00023306"/>
    </source>
</evidence>
<dbReference type="InterPro" id="IPR000713">
    <property type="entry name" value="Mur_ligase_N"/>
</dbReference>
<feature type="region of interest" description="Disordered" evidence="9">
    <location>
        <begin position="569"/>
        <end position="592"/>
    </location>
</feature>